<evidence type="ECO:0000313" key="3">
    <source>
        <dbReference type="Proteomes" id="UP000766486"/>
    </source>
</evidence>
<dbReference type="InterPro" id="IPR001214">
    <property type="entry name" value="SET_dom"/>
</dbReference>
<name>A0ABY6UFH4_BIOOC</name>
<dbReference type="Gene3D" id="2.170.270.10">
    <property type="entry name" value="SET domain"/>
    <property type="match status" value="1"/>
</dbReference>
<feature type="domain" description="SET" evidence="1">
    <location>
        <begin position="2"/>
        <end position="163"/>
    </location>
</feature>
<dbReference type="PANTHER" id="PTHR47332">
    <property type="entry name" value="SET DOMAIN-CONTAINING PROTEIN 5"/>
    <property type="match status" value="1"/>
</dbReference>
<dbReference type="InterPro" id="IPR046341">
    <property type="entry name" value="SET_dom_sf"/>
</dbReference>
<dbReference type="PANTHER" id="PTHR47332:SF4">
    <property type="entry name" value="SET DOMAIN-CONTAINING PROTEIN 5"/>
    <property type="match status" value="1"/>
</dbReference>
<accession>A0ABY6UFH4</accession>
<proteinExistence type="predicted"/>
<comment type="caution">
    <text evidence="2">The sequence shown here is derived from an EMBL/GenBank/DDBJ whole genome shotgun (WGS) entry which is preliminary data.</text>
</comment>
<reference evidence="2 3" key="1">
    <citation type="submission" date="2019-06" db="EMBL/GenBank/DDBJ databases">
        <authorList>
            <person name="Broberg M."/>
        </authorList>
    </citation>
    <scope>NUCLEOTIDE SEQUENCE [LARGE SCALE GENOMIC DNA]</scope>
</reference>
<dbReference type="Pfam" id="PF00856">
    <property type="entry name" value="SET"/>
    <property type="match status" value="1"/>
</dbReference>
<protein>
    <recommendedName>
        <fullName evidence="1">SET domain-containing protein</fullName>
    </recommendedName>
</protein>
<dbReference type="Proteomes" id="UP000766486">
    <property type="component" value="Unassembled WGS sequence"/>
</dbReference>
<dbReference type="EMBL" id="CABFNS010000811">
    <property type="protein sequence ID" value="VUC29841.1"/>
    <property type="molecule type" value="Genomic_DNA"/>
</dbReference>
<evidence type="ECO:0000313" key="2">
    <source>
        <dbReference type="EMBL" id="VUC29841.1"/>
    </source>
</evidence>
<evidence type="ECO:0000259" key="1">
    <source>
        <dbReference type="PROSITE" id="PS50280"/>
    </source>
</evidence>
<dbReference type="SMART" id="SM00317">
    <property type="entry name" value="SET"/>
    <property type="match status" value="1"/>
</dbReference>
<dbReference type="CDD" id="cd20071">
    <property type="entry name" value="SET_SMYD"/>
    <property type="match status" value="1"/>
</dbReference>
<organism evidence="2 3">
    <name type="scientific">Bionectria ochroleuca</name>
    <name type="common">Gliocladium roseum</name>
    <dbReference type="NCBI Taxonomy" id="29856"/>
    <lineage>
        <taxon>Eukaryota</taxon>
        <taxon>Fungi</taxon>
        <taxon>Dikarya</taxon>
        <taxon>Ascomycota</taxon>
        <taxon>Pezizomycotina</taxon>
        <taxon>Sordariomycetes</taxon>
        <taxon>Hypocreomycetidae</taxon>
        <taxon>Hypocreales</taxon>
        <taxon>Bionectriaceae</taxon>
        <taxon>Clonostachys</taxon>
    </lineage>
</organism>
<gene>
    <name evidence="2" type="ORF">CLO192961_LOCUS268413</name>
</gene>
<dbReference type="InterPro" id="IPR053185">
    <property type="entry name" value="SET_domain_protein"/>
</dbReference>
<dbReference type="SUPFAM" id="SSF82199">
    <property type="entry name" value="SET domain"/>
    <property type="match status" value="1"/>
</dbReference>
<keyword evidence="3" id="KW-1185">Reference proteome</keyword>
<dbReference type="PROSITE" id="PS50280">
    <property type="entry name" value="SET"/>
    <property type="match status" value="1"/>
</dbReference>
<sequence length="292" mass="33080">MPDLQLYTLKSSVDGGHGLFAQATIKAGARIIQEQPVLMLSKEEIKTRSEEKWVMTEMGQLPTEAQSEIMGLYHNPKKLQDFKSYHHQKCPGTDWDAGLVLAKFYTNAASISGGLKVGLFTTFCRMNHSCMPNTCWVYDEVTGMEVYAVRDIREGEEITDSYTEVARSREARAKELANWGFRCQCTACEGPEAEVIDVRRRRVAQIRELLELYNRKDEKPVFSEVPKTDLEALKLAEESVSLLSLENLVEELGAAHGWCAKFARRAGLKDVKEFHEEKEYQILVLTTGESEC</sequence>